<proteinExistence type="predicted"/>
<organism evidence="1">
    <name type="scientific">Arion vulgaris</name>
    <dbReference type="NCBI Taxonomy" id="1028688"/>
    <lineage>
        <taxon>Eukaryota</taxon>
        <taxon>Metazoa</taxon>
        <taxon>Spiralia</taxon>
        <taxon>Lophotrochozoa</taxon>
        <taxon>Mollusca</taxon>
        <taxon>Gastropoda</taxon>
        <taxon>Heterobranchia</taxon>
        <taxon>Euthyneura</taxon>
        <taxon>Panpulmonata</taxon>
        <taxon>Eupulmonata</taxon>
        <taxon>Stylommatophora</taxon>
        <taxon>Helicina</taxon>
        <taxon>Arionoidea</taxon>
        <taxon>Arionidae</taxon>
        <taxon>Arion</taxon>
    </lineage>
</organism>
<protein>
    <submittedName>
        <fullName evidence="1">Uncharacterized protein</fullName>
    </submittedName>
</protein>
<gene>
    <name evidence="1" type="primary">ORF164837</name>
</gene>
<sequence>MLDILRHDELEKTNMNENILAKKRSGRPRIGWIQDRTDDLSRVAAEVEHLACL</sequence>
<name>A0A0B7B7R0_9EUPU</name>
<dbReference type="AlphaFoldDB" id="A0A0B7B7R0"/>
<reference evidence="1" key="1">
    <citation type="submission" date="2014-12" db="EMBL/GenBank/DDBJ databases">
        <title>Insight into the proteome of Arion vulgaris.</title>
        <authorList>
            <person name="Aradska J."/>
            <person name="Bulat T."/>
            <person name="Smidak R."/>
            <person name="Sarate P."/>
            <person name="Gangsoo J."/>
            <person name="Sialana F."/>
            <person name="Bilban M."/>
            <person name="Lubec G."/>
        </authorList>
    </citation>
    <scope>NUCLEOTIDE SEQUENCE</scope>
    <source>
        <tissue evidence="1">Skin</tissue>
    </source>
</reference>
<dbReference type="EMBL" id="HACG01041486">
    <property type="protein sequence ID" value="CEK88351.1"/>
    <property type="molecule type" value="Transcribed_RNA"/>
</dbReference>
<evidence type="ECO:0000313" key="1">
    <source>
        <dbReference type="EMBL" id="CEK88351.1"/>
    </source>
</evidence>
<accession>A0A0B7B7R0</accession>